<evidence type="ECO:0000256" key="3">
    <source>
        <dbReference type="ARBA" id="ARBA00022989"/>
    </source>
</evidence>
<evidence type="ECO:0000256" key="5">
    <source>
        <dbReference type="SAM" id="Phobius"/>
    </source>
</evidence>
<dbReference type="PANTHER" id="PTHR33514">
    <property type="entry name" value="PROTEIN ABCI12, CHLOROPLASTIC"/>
    <property type="match status" value="1"/>
</dbReference>
<evidence type="ECO:0000256" key="4">
    <source>
        <dbReference type="ARBA" id="ARBA00023136"/>
    </source>
</evidence>
<evidence type="ECO:0000313" key="6">
    <source>
        <dbReference type="EMBL" id="CRX37289.1"/>
    </source>
</evidence>
<protein>
    <submittedName>
        <fullName evidence="6">| ecfT / Energy-coupling factor transporter transmembrane protein EcfT |:165275 Forward</fullName>
    </submittedName>
</protein>
<comment type="subcellular location">
    <subcellularLocation>
        <location evidence="1">Membrane</location>
        <topology evidence="1">Multi-pass membrane protein</topology>
    </subcellularLocation>
</comment>
<feature type="transmembrane region" description="Helical" evidence="5">
    <location>
        <begin position="82"/>
        <end position="101"/>
    </location>
</feature>
<accession>A0A0G7ZNN9</accession>
<keyword evidence="2 5" id="KW-0812">Transmembrane</keyword>
<keyword evidence="4 5" id="KW-0472">Membrane</keyword>
<evidence type="ECO:0000256" key="1">
    <source>
        <dbReference type="ARBA" id="ARBA00004141"/>
    </source>
</evidence>
<reference evidence="7" key="1">
    <citation type="submission" date="2015-05" db="EMBL/GenBank/DDBJ databases">
        <authorList>
            <person name="Collingro A."/>
        </authorList>
    </citation>
    <scope>NUCLEOTIDE SEQUENCE [LARGE SCALE GENOMIC DNA]</scope>
    <source>
        <strain evidence="7">Ps</strain>
    </source>
</reference>
<evidence type="ECO:0000256" key="2">
    <source>
        <dbReference type="ARBA" id="ARBA00022692"/>
    </source>
</evidence>
<keyword evidence="3 5" id="KW-1133">Transmembrane helix</keyword>
<dbReference type="EMBL" id="CWGI01000001">
    <property type="protein sequence ID" value="CRX37289.1"/>
    <property type="molecule type" value="Genomic_DNA"/>
</dbReference>
<proteinExistence type="predicted"/>
<feature type="transmembrane region" description="Helical" evidence="5">
    <location>
        <begin position="238"/>
        <end position="266"/>
    </location>
</feature>
<dbReference type="InterPro" id="IPR003339">
    <property type="entry name" value="ABC/ECF_trnsptr_transmembrane"/>
</dbReference>
<evidence type="ECO:0000313" key="7">
    <source>
        <dbReference type="Proteomes" id="UP000242141"/>
    </source>
</evidence>
<feature type="transmembrane region" description="Helical" evidence="5">
    <location>
        <begin position="26"/>
        <end position="43"/>
    </location>
</feature>
<dbReference type="CDD" id="cd16914">
    <property type="entry name" value="EcfT"/>
    <property type="match status" value="1"/>
</dbReference>
<gene>
    <name evidence="6" type="ORF">HEPPS_05190</name>
</gene>
<dbReference type="PANTHER" id="PTHR33514:SF13">
    <property type="entry name" value="PROTEIN ABCI12, CHLOROPLASTIC"/>
    <property type="match status" value="1"/>
</dbReference>
<feature type="transmembrane region" description="Helical" evidence="5">
    <location>
        <begin position="55"/>
        <end position="75"/>
    </location>
</feature>
<keyword evidence="7" id="KW-1185">Reference proteome</keyword>
<sequence length="267" mass="31086">MEITYDILAKRKYNSFIDKINPRSKFIVYFLLIIVVLFAPGFDYKSGGWFYSEDWYLIGTLLASIFFALIVKTPLKTYRNLLYYSIFTFIIFFSLNALFFLNAQKAFILTLEITIRIFILILLSAILILSCTQKEIADAISFFIYPLRYIKIPVNEFSLIITIGLRFLPLIILETKQILQALATRGLDISSSSIKTKIKAILALFNPLFISSFDRANNLSYALYVRQYQIGKKRTQYVYYYFSFIDILFIIIFVAIFIVGISFIILI</sequence>
<feature type="transmembrane region" description="Helical" evidence="5">
    <location>
        <begin position="107"/>
        <end position="129"/>
    </location>
</feature>
<name>A0A0G7ZNN9_9MOLU</name>
<dbReference type="AlphaFoldDB" id="A0A0G7ZNN9"/>
<dbReference type="GO" id="GO:0005886">
    <property type="term" value="C:plasma membrane"/>
    <property type="evidence" value="ECO:0007669"/>
    <property type="project" value="UniProtKB-ARBA"/>
</dbReference>
<dbReference type="Proteomes" id="UP000242141">
    <property type="component" value="Unassembled WGS sequence"/>
</dbReference>
<organism evidence="6 7">
    <name type="scientific">Candidatus Hepatoplasma crinochetorum</name>
    <dbReference type="NCBI Taxonomy" id="295596"/>
    <lineage>
        <taxon>Bacteria</taxon>
        <taxon>Bacillati</taxon>
        <taxon>Mycoplasmatota</taxon>
        <taxon>Mollicutes</taxon>
        <taxon>Candidatus Hepatoplasmataceae</taxon>
        <taxon>Candidatus Hepatoplasma</taxon>
    </lineage>
</organism>
<dbReference type="Pfam" id="PF02361">
    <property type="entry name" value="CbiQ"/>
    <property type="match status" value="1"/>
</dbReference>